<evidence type="ECO:0000256" key="4">
    <source>
        <dbReference type="ARBA" id="ARBA00022737"/>
    </source>
</evidence>
<reference evidence="6" key="1">
    <citation type="submission" date="2025-08" db="UniProtKB">
        <authorList>
            <consortium name="Ensembl"/>
        </authorList>
    </citation>
    <scope>IDENTIFICATION</scope>
</reference>
<evidence type="ECO:0000256" key="2">
    <source>
        <dbReference type="ARBA" id="ARBA00009646"/>
    </source>
</evidence>
<dbReference type="Gene3D" id="2.60.20.10">
    <property type="entry name" value="Crystallins"/>
    <property type="match status" value="2"/>
</dbReference>
<evidence type="ECO:0000259" key="5">
    <source>
        <dbReference type="PROSITE" id="PS50915"/>
    </source>
</evidence>
<dbReference type="SMART" id="SM00247">
    <property type="entry name" value="XTALbg"/>
    <property type="match status" value="2"/>
</dbReference>
<keyword evidence="7" id="KW-1185">Reference proteome</keyword>
<evidence type="ECO:0000256" key="3">
    <source>
        <dbReference type="ARBA" id="ARBA00022613"/>
    </source>
</evidence>
<dbReference type="PROSITE" id="PS50915">
    <property type="entry name" value="CRYSTALLIN_BETA_GAMMA"/>
    <property type="match status" value="3"/>
</dbReference>
<evidence type="ECO:0000313" key="6">
    <source>
        <dbReference type="Ensembl" id="ENSCPRP00005002801.1"/>
    </source>
</evidence>
<accession>A0A7M4E0Y6</accession>
<feature type="domain" description="Beta/gamma crystallin 'Greek key'" evidence="5">
    <location>
        <begin position="4"/>
        <end position="42"/>
    </location>
</feature>
<dbReference type="Ensembl" id="ENSCPRT00005003272.1">
    <property type="protein sequence ID" value="ENSCPRP00005002801.1"/>
    <property type="gene ID" value="ENSCPRG00005002039.1"/>
</dbReference>
<feature type="domain" description="Beta/gamma crystallin 'Greek key'" evidence="5">
    <location>
        <begin position="127"/>
        <end position="169"/>
    </location>
</feature>
<dbReference type="GO" id="GO:0007601">
    <property type="term" value="P:visual perception"/>
    <property type="evidence" value="ECO:0007669"/>
    <property type="project" value="TreeGrafter"/>
</dbReference>
<dbReference type="InterPro" id="IPR001064">
    <property type="entry name" value="Beta/gamma_crystallin"/>
</dbReference>
<sequence>ASRAGITLFEEKNFQGRSFECSSDRSDLQSHLSRCNSVKVDSGCFMLYEHSNFMGQQLFLKRGEYPDIQCQGLRTLSLLEVHRGTYRIKVYEKDNLRSQMMELTEDCPQVLEQLRLCEIQSCVVLEGHWIFYEMPNYRGRQYLLRPGEYRRFSDWGATTSKVGSLRRAADCF</sequence>
<name>A0A7M4E0Y6_CROPO</name>
<dbReference type="Pfam" id="PF00030">
    <property type="entry name" value="Crystall"/>
    <property type="match status" value="2"/>
</dbReference>
<keyword evidence="3" id="KW-0273">Eye lens protein</keyword>
<comment type="function">
    <text evidence="1">Crystallins are the dominant structural components of the vertebrate eye lens.</text>
</comment>
<comment type="similarity">
    <text evidence="2">Belongs to the beta/gamma-crystallin family.</text>
</comment>
<dbReference type="Proteomes" id="UP000594220">
    <property type="component" value="Unplaced"/>
</dbReference>
<dbReference type="InterPro" id="IPR011024">
    <property type="entry name" value="G_crystallin-like"/>
</dbReference>
<keyword evidence="4" id="KW-0677">Repeat</keyword>
<dbReference type="InterPro" id="IPR050252">
    <property type="entry name" value="Beta/Gamma-Crystallin"/>
</dbReference>
<dbReference type="PANTHER" id="PTHR11818">
    <property type="entry name" value="BETA/GAMMA CRYSTALLIN"/>
    <property type="match status" value="1"/>
</dbReference>
<evidence type="ECO:0000313" key="7">
    <source>
        <dbReference type="Proteomes" id="UP000594220"/>
    </source>
</evidence>
<dbReference type="AlphaFoldDB" id="A0A7M4E0Y6"/>
<dbReference type="SUPFAM" id="SSF49695">
    <property type="entry name" value="gamma-Crystallin-like"/>
    <property type="match status" value="1"/>
</dbReference>
<dbReference type="PANTHER" id="PTHR11818:SF119">
    <property type="entry name" value="GAMMA-CRYSTALLIN D"/>
    <property type="match status" value="1"/>
</dbReference>
<dbReference type="GO" id="GO:0005212">
    <property type="term" value="F:structural constituent of eye lens"/>
    <property type="evidence" value="ECO:0007669"/>
    <property type="project" value="UniProtKB-KW"/>
</dbReference>
<evidence type="ECO:0000256" key="1">
    <source>
        <dbReference type="ARBA" id="ARBA00003689"/>
    </source>
</evidence>
<dbReference type="FunFam" id="2.60.20.10:FF:000001">
    <property type="entry name" value="Crystallin gamma S"/>
    <property type="match status" value="1"/>
</dbReference>
<dbReference type="OMA" id="QMMELTE"/>
<protein>
    <recommendedName>
        <fullName evidence="5">Beta/gamma crystallin 'Greek key' domain-containing protein</fullName>
    </recommendedName>
</protein>
<organism evidence="6 7">
    <name type="scientific">Crocodylus porosus</name>
    <name type="common">Saltwater crocodile</name>
    <name type="synonym">Estuarine crocodile</name>
    <dbReference type="NCBI Taxonomy" id="8502"/>
    <lineage>
        <taxon>Eukaryota</taxon>
        <taxon>Metazoa</taxon>
        <taxon>Chordata</taxon>
        <taxon>Craniata</taxon>
        <taxon>Vertebrata</taxon>
        <taxon>Euteleostomi</taxon>
        <taxon>Archelosauria</taxon>
        <taxon>Archosauria</taxon>
        <taxon>Crocodylia</taxon>
        <taxon>Longirostres</taxon>
        <taxon>Crocodylidae</taxon>
        <taxon>Crocodylus</taxon>
    </lineage>
</organism>
<reference evidence="6" key="2">
    <citation type="submission" date="2025-09" db="UniProtKB">
        <authorList>
            <consortium name="Ensembl"/>
        </authorList>
    </citation>
    <scope>IDENTIFICATION</scope>
</reference>
<feature type="domain" description="Beta/gamma crystallin 'Greek key'" evidence="5">
    <location>
        <begin position="43"/>
        <end position="77"/>
    </location>
</feature>
<dbReference type="FunFam" id="2.60.20.10:FF:000003">
    <property type="entry name" value="Crystallin gamma S"/>
    <property type="match status" value="1"/>
</dbReference>
<dbReference type="PRINTS" id="PR01367">
    <property type="entry name" value="BGCRYSTALLIN"/>
</dbReference>
<proteinExistence type="inferred from homology"/>
<dbReference type="GeneTree" id="ENSGT00940000163322"/>
<dbReference type="GO" id="GO:0002088">
    <property type="term" value="P:lens development in camera-type eye"/>
    <property type="evidence" value="ECO:0007669"/>
    <property type="project" value="TreeGrafter"/>
</dbReference>